<dbReference type="SMART" id="SM00389">
    <property type="entry name" value="HOX"/>
    <property type="match status" value="1"/>
</dbReference>
<organism evidence="12 13">
    <name type="scientific">Manihot esculenta</name>
    <name type="common">Cassava</name>
    <name type="synonym">Jatropha manihot</name>
    <dbReference type="NCBI Taxonomy" id="3983"/>
    <lineage>
        <taxon>Eukaryota</taxon>
        <taxon>Viridiplantae</taxon>
        <taxon>Streptophyta</taxon>
        <taxon>Embryophyta</taxon>
        <taxon>Tracheophyta</taxon>
        <taxon>Spermatophyta</taxon>
        <taxon>Magnoliopsida</taxon>
        <taxon>eudicotyledons</taxon>
        <taxon>Gunneridae</taxon>
        <taxon>Pentapetalae</taxon>
        <taxon>rosids</taxon>
        <taxon>fabids</taxon>
        <taxon>Malpighiales</taxon>
        <taxon>Euphorbiaceae</taxon>
        <taxon>Crotonoideae</taxon>
        <taxon>Manihoteae</taxon>
        <taxon>Manihot</taxon>
    </lineage>
</organism>
<reference evidence="13" key="1">
    <citation type="journal article" date="2016" name="Nat. Biotechnol.">
        <title>Sequencing wild and cultivated cassava and related species reveals extensive interspecific hybridization and genetic diversity.</title>
        <authorList>
            <person name="Bredeson J.V."/>
            <person name="Lyons J.B."/>
            <person name="Prochnik S.E."/>
            <person name="Wu G.A."/>
            <person name="Ha C.M."/>
            <person name="Edsinger-Gonzales E."/>
            <person name="Grimwood J."/>
            <person name="Schmutz J."/>
            <person name="Rabbi I.Y."/>
            <person name="Egesi C."/>
            <person name="Nauluvula P."/>
            <person name="Lebot V."/>
            <person name="Ndunguru J."/>
            <person name="Mkamilo G."/>
            <person name="Bart R.S."/>
            <person name="Setter T.L."/>
            <person name="Gleadow R.M."/>
            <person name="Kulakow P."/>
            <person name="Ferguson M.E."/>
            <person name="Rounsley S."/>
            <person name="Rokhsar D.S."/>
        </authorList>
    </citation>
    <scope>NUCLEOTIDE SEQUENCE [LARGE SCALE GENOMIC DNA]</scope>
    <source>
        <strain evidence="13">cv. AM560-2</strain>
    </source>
</reference>
<accession>A0A2C9UGI9</accession>
<evidence type="ECO:0000256" key="8">
    <source>
        <dbReference type="ARBA" id="ARBA00024040"/>
    </source>
</evidence>
<dbReference type="InterPro" id="IPR044555">
    <property type="entry name" value="WUSCHEL-like"/>
</dbReference>
<keyword evidence="2" id="KW-0217">Developmental protein</keyword>
<evidence type="ECO:0000256" key="4">
    <source>
        <dbReference type="ARBA" id="ARBA00023125"/>
    </source>
</evidence>
<evidence type="ECO:0000256" key="7">
    <source>
        <dbReference type="ARBA" id="ARBA00023242"/>
    </source>
</evidence>
<proteinExistence type="inferred from homology"/>
<name>A0A2C9UGI9_MANES</name>
<evidence type="ECO:0000256" key="10">
    <source>
        <dbReference type="RuleBase" id="RU000682"/>
    </source>
</evidence>
<dbReference type="InterPro" id="IPR009057">
    <property type="entry name" value="Homeodomain-like_sf"/>
</dbReference>
<dbReference type="SMR" id="A0A2C9UGI9"/>
<keyword evidence="7 9" id="KW-0539">Nucleus</keyword>
<evidence type="ECO:0000256" key="9">
    <source>
        <dbReference type="PROSITE-ProRule" id="PRU00108"/>
    </source>
</evidence>
<evidence type="ECO:0000256" key="5">
    <source>
        <dbReference type="ARBA" id="ARBA00023155"/>
    </source>
</evidence>
<dbReference type="PANTHER" id="PTHR45940">
    <property type="entry name" value="WUSCHEL-RELATED HOMEOBOX 1-RELATED"/>
    <property type="match status" value="1"/>
</dbReference>
<dbReference type="OrthoDB" id="1932526at2759"/>
<keyword evidence="13" id="KW-1185">Reference proteome</keyword>
<dbReference type="PANTHER" id="PTHR45940:SF13">
    <property type="entry name" value="WUSCHEL-RELATED HOMEOBOX 1"/>
    <property type="match status" value="1"/>
</dbReference>
<gene>
    <name evidence="12" type="ORF">MANES_15G129200v8</name>
</gene>
<comment type="similarity">
    <text evidence="8">Belongs to the WUS homeobox family.</text>
</comment>
<evidence type="ECO:0000313" key="12">
    <source>
        <dbReference type="EMBL" id="OAY29241.1"/>
    </source>
</evidence>
<dbReference type="InterPro" id="IPR001356">
    <property type="entry name" value="HD"/>
</dbReference>
<comment type="caution">
    <text evidence="12">The sequence shown here is derived from an EMBL/GenBank/DDBJ whole genome shotgun (WGS) entry which is preliminary data.</text>
</comment>
<dbReference type="SUPFAM" id="SSF46689">
    <property type="entry name" value="Homeodomain-like"/>
    <property type="match status" value="1"/>
</dbReference>
<keyword evidence="6" id="KW-0804">Transcription</keyword>
<evidence type="ECO:0000256" key="1">
    <source>
        <dbReference type="ARBA" id="ARBA00004123"/>
    </source>
</evidence>
<evidence type="ECO:0000313" key="13">
    <source>
        <dbReference type="Proteomes" id="UP000091857"/>
    </source>
</evidence>
<evidence type="ECO:0000256" key="3">
    <source>
        <dbReference type="ARBA" id="ARBA00023015"/>
    </source>
</evidence>
<dbReference type="Gramene" id="Manes.15G129200.1.v8.1">
    <property type="protein sequence ID" value="Manes.15G129200.1.v8.1.CDS"/>
    <property type="gene ID" value="Manes.15G129200.v8.1"/>
</dbReference>
<evidence type="ECO:0000256" key="6">
    <source>
        <dbReference type="ARBA" id="ARBA00023163"/>
    </source>
</evidence>
<dbReference type="Proteomes" id="UP000091857">
    <property type="component" value="Chromosome 15"/>
</dbReference>
<dbReference type="GO" id="GO:0003677">
    <property type="term" value="F:DNA binding"/>
    <property type="evidence" value="ECO:0007669"/>
    <property type="project" value="UniProtKB-UniRule"/>
</dbReference>
<dbReference type="CDD" id="cd00086">
    <property type="entry name" value="homeodomain"/>
    <property type="match status" value="1"/>
</dbReference>
<dbReference type="GO" id="GO:0005634">
    <property type="term" value="C:nucleus"/>
    <property type="evidence" value="ECO:0007669"/>
    <property type="project" value="UniProtKB-SubCell"/>
</dbReference>
<sequence length="301" mass="34638">MAAKKNELNMNDSVYIAESSSLSYIYMMCMHEGSENNAWDQNRRELIMNEQQLMGMSSRWSPTPEQLLALEEMYRRGTRTPKAEQIQQIAAHLRRFGKIEGKNVFYWFQNHKARERQKRRRAVEASRKVLRHDITGSLDMKESVELQKKTLVPPSSCSENLEGPVSILTAGTTESTTPHGCLQIEKRESNQRKSCSLEKKTKWLAVDPCPSYPIHLINNMTTRSSTFLNSQRQSSWFKSNRRTENDENKIGEVETLDLFPLCSEDCSGVNDSKNDTEVAITAINTKLMSPNQYFEFLPLKN</sequence>
<protein>
    <recommendedName>
        <fullName evidence="11">Homeobox domain-containing protein</fullName>
    </recommendedName>
</protein>
<keyword evidence="3" id="KW-0805">Transcription regulation</keyword>
<dbReference type="GO" id="GO:0099402">
    <property type="term" value="P:plant organ development"/>
    <property type="evidence" value="ECO:0007669"/>
    <property type="project" value="InterPro"/>
</dbReference>
<feature type="domain" description="Homeobox" evidence="11">
    <location>
        <begin position="53"/>
        <end position="118"/>
    </location>
</feature>
<dbReference type="Gene3D" id="1.10.10.60">
    <property type="entry name" value="Homeodomain-like"/>
    <property type="match status" value="1"/>
</dbReference>
<evidence type="ECO:0000256" key="2">
    <source>
        <dbReference type="ARBA" id="ARBA00022473"/>
    </source>
</evidence>
<dbReference type="PROSITE" id="PS50071">
    <property type="entry name" value="HOMEOBOX_2"/>
    <property type="match status" value="1"/>
</dbReference>
<dbReference type="STRING" id="3983.A0A2C9UGI9"/>
<dbReference type="AlphaFoldDB" id="A0A2C9UGI9"/>
<keyword evidence="5 9" id="KW-0371">Homeobox</keyword>
<evidence type="ECO:0000259" key="11">
    <source>
        <dbReference type="PROSITE" id="PS50071"/>
    </source>
</evidence>
<comment type="subcellular location">
    <subcellularLocation>
        <location evidence="1 9 10">Nucleus</location>
    </subcellularLocation>
</comment>
<dbReference type="GO" id="GO:0003700">
    <property type="term" value="F:DNA-binding transcription factor activity"/>
    <property type="evidence" value="ECO:0007669"/>
    <property type="project" value="InterPro"/>
</dbReference>
<dbReference type="EMBL" id="CM004401">
    <property type="protein sequence ID" value="OAY29241.1"/>
    <property type="molecule type" value="Genomic_DNA"/>
</dbReference>
<keyword evidence="4 9" id="KW-0238">DNA-binding</keyword>
<feature type="DNA-binding region" description="Homeobox" evidence="9">
    <location>
        <begin position="55"/>
        <end position="119"/>
    </location>
</feature>
<dbReference type="Pfam" id="PF00046">
    <property type="entry name" value="Homeodomain"/>
    <property type="match status" value="1"/>
</dbReference>